<dbReference type="InterPro" id="IPR016169">
    <property type="entry name" value="FAD-bd_PCMH_sub2"/>
</dbReference>
<keyword evidence="4" id="KW-0408">Iron</keyword>
<dbReference type="RefSeq" id="WP_156016815.1">
    <property type="nucleotide sequence ID" value="NZ_WGGD01000005.1"/>
</dbReference>
<keyword evidence="2" id="KW-0479">Metal-binding</keyword>
<dbReference type="InterPro" id="IPR036318">
    <property type="entry name" value="FAD-bd_PCMH-like_sf"/>
</dbReference>
<keyword evidence="3" id="KW-0560">Oxidoreductase</keyword>
<keyword evidence="1" id="KW-0004">4Fe-4S</keyword>
<evidence type="ECO:0000256" key="5">
    <source>
        <dbReference type="ARBA" id="ARBA00023014"/>
    </source>
</evidence>
<gene>
    <name evidence="7" type="ORF">GC250_07285</name>
</gene>
<dbReference type="Pfam" id="PF13183">
    <property type="entry name" value="Fer4_8"/>
    <property type="match status" value="1"/>
</dbReference>
<dbReference type="AlphaFoldDB" id="A0A6A9QM65"/>
<dbReference type="PANTHER" id="PTHR43255:SF1">
    <property type="entry name" value="IRON-SULFUR-BINDING OXIDOREDUCTASE FADF-RELATED"/>
    <property type="match status" value="1"/>
</dbReference>
<evidence type="ECO:0000313" key="8">
    <source>
        <dbReference type="Proteomes" id="UP000470772"/>
    </source>
</evidence>
<keyword evidence="5" id="KW-0411">Iron-sulfur</keyword>
<dbReference type="GO" id="GO:0005886">
    <property type="term" value="C:plasma membrane"/>
    <property type="evidence" value="ECO:0007669"/>
    <property type="project" value="TreeGrafter"/>
</dbReference>
<proteinExistence type="predicted"/>
<evidence type="ECO:0000256" key="1">
    <source>
        <dbReference type="ARBA" id="ARBA00022485"/>
    </source>
</evidence>
<sequence>MILDASVFSRAAKYIDPNDFKKFYPKEEMEITLGRLTSMNGTLLKLNNVKVRSSPERTSDGKAAKIIEQVNNVYAKFQVPAGATFSDVIAETEKEGFYPALFPMYLEGTVGGFVATNGSGFGSYRFGFVNFKKSVHVLENDNVKMLAVKYNELLESKTEIPYAWSGIIYEDGTTLYYSPVYYSSLISEQDRGNINTGDLIKKIHQQTKKVIKRDYIPVILRTSVDNLPRIKSSFNMDYTCGYIINHNSPSKQGVLIGSIEESRISDLMNFLKSNAEVYPWPSLSEYEEIHKFIIDKLRNLKKPEVKIPKRFTRARNEYIDSMKCINCGICLNSCLSFKITKNPLYSPPGRFGRILTERDADFCFGCKECEESCPVGIQISSIMEVLPKFNETYEKLSVDTPKASLDIKQMVMELDSKYRNKPVFLLVSGCATKYDPLGLKGFLGFLHSSNGNLPPGMSPRVNLIDGECCGFPEYISGNEEEARKYVMRIRELKEQVGAQGVYFLCPEGLYVYNKLSEDDGILAYDVLKANVNQEEVHAGCWAKKLGITGSHGECAGVWAMSYKGGTFPITAKNYSTICPFSTWKFGTASVYSKFVIKDIGTQQTSSSFNDTDLVEIIIDSVKRSLLNAADEIAGKVYFWKSGGSQYFILISSSIAKKYFYKTLFENITKNQQLKEATKEIIANKTLFNEKIKSISEIISHQSFDDAITKLQQRILQSPNLEYSMKDVVNSNDFINALNRISKLIITPSIISDALAEAAYL</sequence>
<dbReference type="Gene3D" id="3.30.465.10">
    <property type="match status" value="1"/>
</dbReference>
<dbReference type="Gene3D" id="3.30.70.20">
    <property type="match status" value="1"/>
</dbReference>
<dbReference type="Proteomes" id="UP000470772">
    <property type="component" value="Unassembled WGS sequence"/>
</dbReference>
<dbReference type="SUPFAM" id="SSF56176">
    <property type="entry name" value="FAD-binding/transporter-associated domain-like"/>
    <property type="match status" value="1"/>
</dbReference>
<dbReference type="PROSITE" id="PS00198">
    <property type="entry name" value="4FE4S_FER_1"/>
    <property type="match status" value="1"/>
</dbReference>
<dbReference type="GO" id="GO:0016491">
    <property type="term" value="F:oxidoreductase activity"/>
    <property type="evidence" value="ECO:0007669"/>
    <property type="project" value="UniProtKB-KW"/>
</dbReference>
<dbReference type="InterPro" id="IPR017900">
    <property type="entry name" value="4Fe4S_Fe_S_CS"/>
</dbReference>
<dbReference type="GO" id="GO:0050660">
    <property type="term" value="F:flavin adenine dinucleotide binding"/>
    <property type="evidence" value="ECO:0007669"/>
    <property type="project" value="InterPro"/>
</dbReference>
<dbReference type="EMBL" id="WGGD01000005">
    <property type="protein sequence ID" value="MUN29239.1"/>
    <property type="molecule type" value="Genomic_DNA"/>
</dbReference>
<dbReference type="InterPro" id="IPR051460">
    <property type="entry name" value="HdrC_iron-sulfur_subunit"/>
</dbReference>
<feature type="domain" description="4Fe-4S ferredoxin-type" evidence="6">
    <location>
        <begin position="354"/>
        <end position="382"/>
    </location>
</feature>
<dbReference type="SUPFAM" id="SSF46548">
    <property type="entry name" value="alpha-helical ferredoxin"/>
    <property type="match status" value="1"/>
</dbReference>
<keyword evidence="8" id="KW-1185">Reference proteome</keyword>
<dbReference type="PROSITE" id="PS51379">
    <property type="entry name" value="4FE4S_FER_2"/>
    <property type="match status" value="2"/>
</dbReference>
<evidence type="ECO:0000313" key="7">
    <source>
        <dbReference type="EMBL" id="MUN29239.1"/>
    </source>
</evidence>
<dbReference type="GO" id="GO:0046872">
    <property type="term" value="F:metal ion binding"/>
    <property type="evidence" value="ECO:0007669"/>
    <property type="project" value="UniProtKB-KW"/>
</dbReference>
<dbReference type="Pfam" id="PF01565">
    <property type="entry name" value="FAD_binding_4"/>
    <property type="match status" value="1"/>
</dbReference>
<feature type="domain" description="4Fe-4S ferredoxin-type" evidence="6">
    <location>
        <begin position="315"/>
        <end position="344"/>
    </location>
</feature>
<dbReference type="InterPro" id="IPR006094">
    <property type="entry name" value="Oxid_FAD_bind_N"/>
</dbReference>
<accession>A0A6A9QM65</accession>
<evidence type="ECO:0000256" key="3">
    <source>
        <dbReference type="ARBA" id="ARBA00023002"/>
    </source>
</evidence>
<dbReference type="InterPro" id="IPR017896">
    <property type="entry name" value="4Fe4S_Fe-S-bd"/>
</dbReference>
<protein>
    <submittedName>
        <fullName evidence="7">4Fe-4S dicluster domain-containing protein</fullName>
    </submittedName>
</protein>
<name>A0A6A9QM65_SULME</name>
<dbReference type="GO" id="GO:0051539">
    <property type="term" value="F:4 iron, 4 sulfur cluster binding"/>
    <property type="evidence" value="ECO:0007669"/>
    <property type="project" value="UniProtKB-KW"/>
</dbReference>
<evidence type="ECO:0000256" key="2">
    <source>
        <dbReference type="ARBA" id="ARBA00022723"/>
    </source>
</evidence>
<comment type="caution">
    <text evidence="7">The sequence shown here is derived from an EMBL/GenBank/DDBJ whole genome shotgun (WGS) entry which is preliminary data.</text>
</comment>
<evidence type="ECO:0000259" key="6">
    <source>
        <dbReference type="PROSITE" id="PS51379"/>
    </source>
</evidence>
<organism evidence="7 8">
    <name type="scientific">Sulfuracidifex metallicus DSM 6482 = JCM 9184</name>
    <dbReference type="NCBI Taxonomy" id="523847"/>
    <lineage>
        <taxon>Archaea</taxon>
        <taxon>Thermoproteota</taxon>
        <taxon>Thermoprotei</taxon>
        <taxon>Sulfolobales</taxon>
        <taxon>Sulfolobaceae</taxon>
        <taxon>Sulfuracidifex</taxon>
    </lineage>
</organism>
<reference evidence="7 8" key="1">
    <citation type="submission" date="2019-10" db="EMBL/GenBank/DDBJ databases">
        <title>Sequencing and Assembly of Multiple Reported Metal-Biooxidizing Members of the Extremely Thermoacidophilic Archaeal Family Sulfolobaceae.</title>
        <authorList>
            <person name="Counts J.A."/>
            <person name="Kelly R.M."/>
        </authorList>
    </citation>
    <scope>NUCLEOTIDE SEQUENCE [LARGE SCALE GENOMIC DNA]</scope>
    <source>
        <strain evidence="7 8">DSM 6482</strain>
    </source>
</reference>
<evidence type="ECO:0000256" key="4">
    <source>
        <dbReference type="ARBA" id="ARBA00023004"/>
    </source>
</evidence>
<dbReference type="PANTHER" id="PTHR43255">
    <property type="entry name" value="IRON-SULFUR-BINDING OXIDOREDUCTASE FADF-RELATED-RELATED"/>
    <property type="match status" value="1"/>
</dbReference>